<feature type="coiled-coil region" evidence="3">
    <location>
        <begin position="226"/>
        <end position="253"/>
    </location>
</feature>
<keyword evidence="1" id="KW-0680">Restriction system</keyword>
<protein>
    <recommendedName>
        <fullName evidence="6">Type I restriction modification DNA specificity domain-containing protein</fullName>
    </recommendedName>
</protein>
<gene>
    <name evidence="4" type="ORF">BFP76_12845</name>
</gene>
<dbReference type="GO" id="GO:0009307">
    <property type="term" value="P:DNA restriction-modification system"/>
    <property type="evidence" value="ECO:0007669"/>
    <property type="project" value="UniProtKB-KW"/>
</dbReference>
<accession>A0A2G5KA18</accession>
<name>A0A2G5KA18_9RHOB</name>
<dbReference type="PANTHER" id="PTHR30408:SF12">
    <property type="entry name" value="TYPE I RESTRICTION ENZYME MJAVIII SPECIFICITY SUBUNIT"/>
    <property type="match status" value="1"/>
</dbReference>
<sequence>MALLTTRPFADVFLDLDGDKDANHIFEPEFHQDVYVNACKEAEKTPGSFQLGDLSKLVRYPNRGSQPTYCDDESDPESLIYRGMVKTDGASVSDKETSNVCALKSVAIRWGFVDFGVARAVDEEFFKKKKLRNEAQSGDVLINSTGDGTIGRVAVYNRSHPALVDGHVTIVRFKDKKLAWYAAAYLLSDQGQKQIYRYINGSSGQVEIYPQDIARIWIPNGDAQKISAVAKQYESAARKYEEFQAELSSVLSKV</sequence>
<dbReference type="EMBL" id="MDGM01000007">
    <property type="protein sequence ID" value="PIB25882.1"/>
    <property type="molecule type" value="Genomic_DNA"/>
</dbReference>
<dbReference type="PANTHER" id="PTHR30408">
    <property type="entry name" value="TYPE-1 RESTRICTION ENZYME ECOKI SPECIFICITY PROTEIN"/>
    <property type="match status" value="1"/>
</dbReference>
<evidence type="ECO:0000313" key="5">
    <source>
        <dbReference type="Proteomes" id="UP000231516"/>
    </source>
</evidence>
<dbReference type="InterPro" id="IPR052021">
    <property type="entry name" value="Type-I_RS_S_subunit"/>
</dbReference>
<comment type="caution">
    <text evidence="4">The sequence shown here is derived from an EMBL/GenBank/DDBJ whole genome shotgun (WGS) entry which is preliminary data.</text>
</comment>
<dbReference type="Proteomes" id="UP000231516">
    <property type="component" value="Unassembled WGS sequence"/>
</dbReference>
<evidence type="ECO:0000313" key="4">
    <source>
        <dbReference type="EMBL" id="PIB25882.1"/>
    </source>
</evidence>
<dbReference type="SUPFAM" id="SSF116734">
    <property type="entry name" value="DNA methylase specificity domain"/>
    <property type="match status" value="1"/>
</dbReference>
<proteinExistence type="predicted"/>
<organism evidence="4 5">
    <name type="scientific">Paramylibacter kogurei</name>
    <dbReference type="NCBI Taxonomy" id="1889778"/>
    <lineage>
        <taxon>Bacteria</taxon>
        <taxon>Pseudomonadati</taxon>
        <taxon>Pseudomonadota</taxon>
        <taxon>Alphaproteobacteria</taxon>
        <taxon>Rhodobacterales</taxon>
        <taxon>Paracoccaceae</taxon>
        <taxon>Paramylibacter</taxon>
    </lineage>
</organism>
<reference evidence="4 5" key="1">
    <citation type="submission" date="2016-08" db="EMBL/GenBank/DDBJ databases">
        <title>Draft genome of Amylibacter sp. strain 4G11.</title>
        <authorList>
            <person name="Wong S.-K."/>
            <person name="Hamasaki K."/>
            <person name="Yoshizawa S."/>
        </authorList>
    </citation>
    <scope>NUCLEOTIDE SEQUENCE [LARGE SCALE GENOMIC DNA]</scope>
    <source>
        <strain evidence="4 5">4G11</strain>
    </source>
</reference>
<keyword evidence="2" id="KW-0238">DNA-binding</keyword>
<dbReference type="AlphaFoldDB" id="A0A2G5KA18"/>
<evidence type="ECO:0000256" key="2">
    <source>
        <dbReference type="ARBA" id="ARBA00023125"/>
    </source>
</evidence>
<evidence type="ECO:0000256" key="3">
    <source>
        <dbReference type="SAM" id="Coils"/>
    </source>
</evidence>
<dbReference type="RefSeq" id="WP_099591624.1">
    <property type="nucleotide sequence ID" value="NZ_MDGM01000007.1"/>
</dbReference>
<evidence type="ECO:0008006" key="6">
    <source>
        <dbReference type="Google" id="ProtNLM"/>
    </source>
</evidence>
<keyword evidence="3" id="KW-0175">Coiled coil</keyword>
<dbReference type="Gene3D" id="3.90.220.20">
    <property type="entry name" value="DNA methylase specificity domains"/>
    <property type="match status" value="1"/>
</dbReference>
<keyword evidence="5" id="KW-1185">Reference proteome</keyword>
<dbReference type="GO" id="GO:0003677">
    <property type="term" value="F:DNA binding"/>
    <property type="evidence" value="ECO:0007669"/>
    <property type="project" value="UniProtKB-KW"/>
</dbReference>
<evidence type="ECO:0000256" key="1">
    <source>
        <dbReference type="ARBA" id="ARBA00022747"/>
    </source>
</evidence>
<dbReference type="OrthoDB" id="164285at2"/>
<dbReference type="InterPro" id="IPR044946">
    <property type="entry name" value="Restrct_endonuc_typeI_TRD_sf"/>
</dbReference>